<feature type="domain" description="PAS" evidence="1">
    <location>
        <begin position="194"/>
        <end position="247"/>
    </location>
</feature>
<evidence type="ECO:0000259" key="2">
    <source>
        <dbReference type="PROSITE" id="PS50883"/>
    </source>
</evidence>
<dbReference type="Proteomes" id="UP000282818">
    <property type="component" value="Unassembled WGS sequence"/>
</dbReference>
<dbReference type="PANTHER" id="PTHR33121">
    <property type="entry name" value="CYCLIC DI-GMP PHOSPHODIESTERASE PDEF"/>
    <property type="match status" value="1"/>
</dbReference>
<dbReference type="PANTHER" id="PTHR33121:SF71">
    <property type="entry name" value="OXYGEN SENSOR PROTEIN DOSP"/>
    <property type="match status" value="1"/>
</dbReference>
<dbReference type="InterPro" id="IPR001633">
    <property type="entry name" value="EAL_dom"/>
</dbReference>
<sequence>MIQISDELNEAILSVEELDHILQLQHALFPRVLDDADHIGIINDLCLAAEKLLPNSVASVMLLSEQSRLLNVLSGPSIPDSAKASLANLKPGPFGGSCGNAVHSNQPTFVTDTYTDKRWSDLRKVAVDFNICACWSMPIRNKSGDAIGSFALSSFEHRAPSEFHRRLLVVCASIASIVLERQTKELLLKKRNHQLRIMGNALKQAQELFLIIDAERKVIEASQAVEPLCGYSPQEIIGKPLNDVLAPCYSTYFIERIWSQLEATERWQGEVKILNSDSQELVQWLSISQTEQYEDDQPSYVAVFTDLSEIKRSREELVQALEYDQLTGLGNKGKLMLALEIAEPDASLLLLNLNGFSIVNTAYGIDFGDRLLIAIAAHLHQFASADRLYRINADEFAVLLPKHADLEGQIISIRDYFASTTIDVDTLNFNVTFTYGGAANTNDLLSKSLQALRKAKRRGKHNYHIYDSDQDAPDQSQRMNHIEWGQKLHAAIAEDRIVPYFQGIRDNKLGTINHYEALVRLVDDEQIHSPFHFLPAAHIAGLLPTITRIMIDKSFAHIADMSVTLSLNITEADLNEHYLADYLAEKSEAYGVSPERITLEILESVSADGKKNHIKQLGALKACGYHLAIDDFGTEYSNFERILELQVEQLKIDAKYIRNITKDRTALEIVRAMVFFAKNTGIVTVAEYVSDADIQAVVESLGIELSQGYLFSEPAPAITR</sequence>
<dbReference type="Gene3D" id="3.20.20.450">
    <property type="entry name" value="EAL domain"/>
    <property type="match status" value="1"/>
</dbReference>
<evidence type="ECO:0000259" key="3">
    <source>
        <dbReference type="PROSITE" id="PS50887"/>
    </source>
</evidence>
<reference evidence="4 5" key="1">
    <citation type="submission" date="2019-01" db="EMBL/GenBank/DDBJ databases">
        <authorList>
            <person name="Chen W.-M."/>
        </authorList>
    </citation>
    <scope>NUCLEOTIDE SEQUENCE [LARGE SCALE GENOMIC DNA]</scope>
    <source>
        <strain evidence="4 5">HPM-16</strain>
    </source>
</reference>
<dbReference type="NCBIfam" id="TIGR00254">
    <property type="entry name" value="GGDEF"/>
    <property type="match status" value="1"/>
</dbReference>
<dbReference type="InterPro" id="IPR029016">
    <property type="entry name" value="GAF-like_dom_sf"/>
</dbReference>
<dbReference type="Pfam" id="PF00563">
    <property type="entry name" value="EAL"/>
    <property type="match status" value="1"/>
</dbReference>
<dbReference type="InterPro" id="IPR000014">
    <property type="entry name" value="PAS"/>
</dbReference>
<dbReference type="AlphaFoldDB" id="A0A437QDH5"/>
<dbReference type="SMART" id="SM00267">
    <property type="entry name" value="GGDEF"/>
    <property type="match status" value="1"/>
</dbReference>
<name>A0A437QDH5_9GAMM</name>
<dbReference type="EMBL" id="SACQ01000001">
    <property type="protein sequence ID" value="RVU32551.1"/>
    <property type="molecule type" value="Genomic_DNA"/>
</dbReference>
<dbReference type="InterPro" id="IPR003018">
    <property type="entry name" value="GAF"/>
</dbReference>
<dbReference type="Pfam" id="PF13185">
    <property type="entry name" value="GAF_2"/>
    <property type="match status" value="1"/>
</dbReference>
<dbReference type="InterPro" id="IPR035965">
    <property type="entry name" value="PAS-like_dom_sf"/>
</dbReference>
<dbReference type="Gene3D" id="3.30.70.270">
    <property type="match status" value="1"/>
</dbReference>
<dbReference type="PROSITE" id="PS50887">
    <property type="entry name" value="GGDEF"/>
    <property type="match status" value="1"/>
</dbReference>
<evidence type="ECO:0000259" key="1">
    <source>
        <dbReference type="PROSITE" id="PS50112"/>
    </source>
</evidence>
<evidence type="ECO:0000313" key="4">
    <source>
        <dbReference type="EMBL" id="RVU32551.1"/>
    </source>
</evidence>
<evidence type="ECO:0000313" key="5">
    <source>
        <dbReference type="Proteomes" id="UP000282818"/>
    </source>
</evidence>
<dbReference type="SMART" id="SM00065">
    <property type="entry name" value="GAF"/>
    <property type="match status" value="1"/>
</dbReference>
<dbReference type="CDD" id="cd00130">
    <property type="entry name" value="PAS"/>
    <property type="match status" value="1"/>
</dbReference>
<feature type="domain" description="EAL" evidence="2">
    <location>
        <begin position="481"/>
        <end position="720"/>
    </location>
</feature>
<dbReference type="PROSITE" id="PS50112">
    <property type="entry name" value="PAS"/>
    <property type="match status" value="1"/>
</dbReference>
<dbReference type="CDD" id="cd01948">
    <property type="entry name" value="EAL"/>
    <property type="match status" value="1"/>
</dbReference>
<dbReference type="InterPro" id="IPR013767">
    <property type="entry name" value="PAS_fold"/>
</dbReference>
<protein>
    <submittedName>
        <fullName evidence="4">EAL domain-containing protein</fullName>
    </submittedName>
</protein>
<dbReference type="GO" id="GO:0006355">
    <property type="term" value="P:regulation of DNA-templated transcription"/>
    <property type="evidence" value="ECO:0007669"/>
    <property type="project" value="InterPro"/>
</dbReference>
<dbReference type="InterPro" id="IPR000160">
    <property type="entry name" value="GGDEF_dom"/>
</dbReference>
<proteinExistence type="predicted"/>
<dbReference type="SUPFAM" id="SSF141868">
    <property type="entry name" value="EAL domain-like"/>
    <property type="match status" value="1"/>
</dbReference>
<dbReference type="SMART" id="SM00091">
    <property type="entry name" value="PAS"/>
    <property type="match status" value="1"/>
</dbReference>
<dbReference type="InterPro" id="IPR035919">
    <property type="entry name" value="EAL_sf"/>
</dbReference>
<dbReference type="SUPFAM" id="SSF55781">
    <property type="entry name" value="GAF domain-like"/>
    <property type="match status" value="1"/>
</dbReference>
<accession>A0A437QDH5</accession>
<dbReference type="Gene3D" id="3.30.450.20">
    <property type="entry name" value="PAS domain"/>
    <property type="match status" value="1"/>
</dbReference>
<dbReference type="Pfam" id="PF00990">
    <property type="entry name" value="GGDEF"/>
    <property type="match status" value="1"/>
</dbReference>
<dbReference type="InterPro" id="IPR050706">
    <property type="entry name" value="Cyclic-di-GMP_PDE-like"/>
</dbReference>
<dbReference type="InterPro" id="IPR043128">
    <property type="entry name" value="Rev_trsase/Diguanyl_cyclase"/>
</dbReference>
<dbReference type="PROSITE" id="PS50883">
    <property type="entry name" value="EAL"/>
    <property type="match status" value="1"/>
</dbReference>
<dbReference type="InterPro" id="IPR029787">
    <property type="entry name" value="Nucleotide_cyclase"/>
</dbReference>
<organism evidence="4 5">
    <name type="scientific">Neptunomonas marina</name>
    <dbReference type="NCBI Taxonomy" id="1815562"/>
    <lineage>
        <taxon>Bacteria</taxon>
        <taxon>Pseudomonadati</taxon>
        <taxon>Pseudomonadota</taxon>
        <taxon>Gammaproteobacteria</taxon>
        <taxon>Oceanospirillales</taxon>
        <taxon>Oceanospirillaceae</taxon>
        <taxon>Neptunomonas</taxon>
    </lineage>
</organism>
<dbReference type="NCBIfam" id="TIGR00229">
    <property type="entry name" value="sensory_box"/>
    <property type="match status" value="1"/>
</dbReference>
<dbReference type="CDD" id="cd01949">
    <property type="entry name" value="GGDEF"/>
    <property type="match status" value="1"/>
</dbReference>
<dbReference type="Pfam" id="PF00989">
    <property type="entry name" value="PAS"/>
    <property type="match status" value="1"/>
</dbReference>
<dbReference type="SMART" id="SM00052">
    <property type="entry name" value="EAL"/>
    <property type="match status" value="1"/>
</dbReference>
<keyword evidence="5" id="KW-1185">Reference proteome</keyword>
<dbReference type="SUPFAM" id="SSF55073">
    <property type="entry name" value="Nucleotide cyclase"/>
    <property type="match status" value="1"/>
</dbReference>
<feature type="domain" description="GGDEF" evidence="3">
    <location>
        <begin position="344"/>
        <end position="468"/>
    </location>
</feature>
<comment type="caution">
    <text evidence="4">The sequence shown here is derived from an EMBL/GenBank/DDBJ whole genome shotgun (WGS) entry which is preliminary data.</text>
</comment>
<dbReference type="SUPFAM" id="SSF55785">
    <property type="entry name" value="PYP-like sensor domain (PAS domain)"/>
    <property type="match status" value="1"/>
</dbReference>
<dbReference type="GO" id="GO:0071111">
    <property type="term" value="F:cyclic-guanylate-specific phosphodiesterase activity"/>
    <property type="evidence" value="ECO:0007669"/>
    <property type="project" value="InterPro"/>
</dbReference>
<dbReference type="RefSeq" id="WP_127692720.1">
    <property type="nucleotide sequence ID" value="NZ_SACQ01000001.1"/>
</dbReference>
<dbReference type="Gene3D" id="3.30.450.40">
    <property type="match status" value="1"/>
</dbReference>
<gene>
    <name evidence="4" type="ORF">EOE65_02555</name>
</gene>